<feature type="domain" description="Secretion system C-terminal sorting" evidence="3">
    <location>
        <begin position="787"/>
        <end position="857"/>
    </location>
</feature>
<dbReference type="Pfam" id="PF21959">
    <property type="entry name" value="DUF6923"/>
    <property type="match status" value="1"/>
</dbReference>
<evidence type="ECO:0000259" key="3">
    <source>
        <dbReference type="Pfam" id="PF18962"/>
    </source>
</evidence>
<feature type="signal peptide" evidence="2">
    <location>
        <begin position="1"/>
        <end position="17"/>
    </location>
</feature>
<protein>
    <submittedName>
        <fullName evidence="5">Uncharacterized protein</fullName>
    </submittedName>
</protein>
<dbReference type="Pfam" id="PF18962">
    <property type="entry name" value="Por_Secre_tail"/>
    <property type="match status" value="1"/>
</dbReference>
<proteinExistence type="predicted"/>
<dbReference type="RefSeq" id="WP_054730544.1">
    <property type="nucleotide sequence ID" value="NZ_CP012898.1"/>
</dbReference>
<evidence type="ECO:0000259" key="4">
    <source>
        <dbReference type="Pfam" id="PF21959"/>
    </source>
</evidence>
<name>A0A0P0D6C6_9FLAO</name>
<keyword evidence="1 2" id="KW-0732">Signal</keyword>
<evidence type="ECO:0000256" key="1">
    <source>
        <dbReference type="ARBA" id="ARBA00022729"/>
    </source>
</evidence>
<sequence>MKKILLLLILFYTTTQAQDVPFNCDYNAYLFQYNDVFAIDLASGNSYEVATNITGGNINATAYNPADGYIWGSLSTPDKSIVRIGKNFETTTFYIDELPTNNRYVGDVSADGIYYLKSGGTTYYTINLNPESNNYGKYIKTLDLSKSINIHDWAFNAVDGKLYTVEKKTNILYRIEAETGSMENLGAVPILSGLKYTYGAVYFDASGRFYVSANETGTIYVIQNVQNLTGTNIMESNLFAFGPSSSSNDGARCPTAPVPQEICDNGIDDDGDGLTDCEDPSCSGYAGCPVIELSASSSANAGGLESNNRLSQQISKRNFNRAKSNYKFDKTLAKRFSKSKVYGKASSAKGVFQLSDLVPLEVINEDDVIESSPNDLIDITNATKVYSVDYMRQDTAVASILVLETEDGVYEHTKYICDRLLGAELISVSTIEINEQKFIKSLIRNIDGSLEFVLSLSVKSINNEADFAVESHWNLDKYESNVGYYNFQIWSNSLDDLYSLGEEVLRLIAVQKPIISYNNSTPPTVFVRSGQYQNGKLNLQIVNTNRSESVAFDGGLRSTETESVAYVASTINLNGDYISEIEVDAGSLFDIGFRIGDGVATPDDLFMSDGPWGYDDAASTTSVINYAVKANETQFDTEEYPIERNITLKATTSDYVAAYRALTPKFNPIDLTGYVSFKLQAKGTGTLIVRLVKETVANWETQYKTSIELTDDLKDYTLLFSDFKSTSGVPMEVTDVTSIVFTMLAENGEETTKEMTLEQLRFSTNSTSTLAIENVSLEDETDVFATPNPMKTRSSFYFTAQTSESVELMVYNQVGSLVKQIGFSAVKGENKLVLKREGLSSGLYFCKIKSSNTTYKTIKLLLD</sequence>
<dbReference type="InterPro" id="IPR054215">
    <property type="entry name" value="DUF6923"/>
</dbReference>
<dbReference type="SUPFAM" id="SSF101898">
    <property type="entry name" value="NHL repeat"/>
    <property type="match status" value="1"/>
</dbReference>
<dbReference type="InterPro" id="IPR026444">
    <property type="entry name" value="Secre_tail"/>
</dbReference>
<gene>
    <name evidence="5" type="ORF">APS56_15645</name>
</gene>
<dbReference type="Proteomes" id="UP000057981">
    <property type="component" value="Chromosome"/>
</dbReference>
<evidence type="ECO:0000313" key="5">
    <source>
        <dbReference type="EMBL" id="ALJ06479.1"/>
    </source>
</evidence>
<evidence type="ECO:0000256" key="2">
    <source>
        <dbReference type="SAM" id="SignalP"/>
    </source>
</evidence>
<reference evidence="5 6" key="1">
    <citation type="submission" date="2015-10" db="EMBL/GenBank/DDBJ databases">
        <authorList>
            <person name="Gilbert D.G."/>
        </authorList>
    </citation>
    <scope>NUCLEOTIDE SEQUENCE [LARGE SCALE GENOMIC DNA]</scope>
    <source>
        <strain evidence="6">HZ-22</strain>
    </source>
</reference>
<feature type="chain" id="PRO_5006043337" evidence="2">
    <location>
        <begin position="18"/>
        <end position="863"/>
    </location>
</feature>
<dbReference type="OrthoDB" id="1204817at2"/>
<dbReference type="STRING" id="1736674.APS56_15645"/>
<feature type="domain" description="DUF6923" evidence="4">
    <location>
        <begin position="54"/>
        <end position="255"/>
    </location>
</feature>
<dbReference type="EMBL" id="CP012898">
    <property type="protein sequence ID" value="ALJ06479.1"/>
    <property type="molecule type" value="Genomic_DNA"/>
</dbReference>
<dbReference type="KEGG" id="ahz:APS56_15645"/>
<dbReference type="NCBIfam" id="TIGR04183">
    <property type="entry name" value="Por_Secre_tail"/>
    <property type="match status" value="1"/>
</dbReference>
<evidence type="ECO:0000313" key="6">
    <source>
        <dbReference type="Proteomes" id="UP000057981"/>
    </source>
</evidence>
<organism evidence="5 6">
    <name type="scientific">Pseudalgibacter alginicilyticus</name>
    <dbReference type="NCBI Taxonomy" id="1736674"/>
    <lineage>
        <taxon>Bacteria</taxon>
        <taxon>Pseudomonadati</taxon>
        <taxon>Bacteroidota</taxon>
        <taxon>Flavobacteriia</taxon>
        <taxon>Flavobacteriales</taxon>
        <taxon>Flavobacteriaceae</taxon>
        <taxon>Pseudalgibacter</taxon>
    </lineage>
</organism>
<dbReference type="PATRIC" id="fig|1736674.3.peg.3201"/>
<keyword evidence="6" id="KW-1185">Reference proteome</keyword>
<dbReference type="AlphaFoldDB" id="A0A0P0D6C6"/>
<accession>A0A0P0D6C6</accession>